<dbReference type="GO" id="GO:0061630">
    <property type="term" value="F:ubiquitin protein ligase activity"/>
    <property type="evidence" value="ECO:0007669"/>
    <property type="project" value="TreeGrafter"/>
</dbReference>
<keyword evidence="1" id="KW-0862">Zinc</keyword>
<dbReference type="Proteomes" id="UP000242525">
    <property type="component" value="Unassembled WGS sequence"/>
</dbReference>
<dbReference type="OrthoDB" id="8062037at2759"/>
<keyword evidence="3" id="KW-1133">Transmembrane helix</keyword>
<keyword evidence="1" id="KW-0863">Zinc-finger</keyword>
<comment type="caution">
    <text evidence="5">The sequence shown here is derived from an EMBL/GenBank/DDBJ whole genome shotgun (WGS) entry which is preliminary data.</text>
</comment>
<dbReference type="GO" id="GO:0006511">
    <property type="term" value="P:ubiquitin-dependent protein catabolic process"/>
    <property type="evidence" value="ECO:0007669"/>
    <property type="project" value="TreeGrafter"/>
</dbReference>
<reference evidence="5" key="1">
    <citation type="submission" date="2014-03" db="EMBL/GenBank/DDBJ databases">
        <authorList>
            <person name="Casaregola S."/>
        </authorList>
    </citation>
    <scope>NUCLEOTIDE SEQUENCE [LARGE SCALE GENOMIC DNA]</scope>
    <source>
        <strain evidence="5">CLIB 918</strain>
    </source>
</reference>
<dbReference type="SUPFAM" id="SSF57850">
    <property type="entry name" value="RING/U-box"/>
    <property type="match status" value="1"/>
</dbReference>
<dbReference type="InterPro" id="IPR013083">
    <property type="entry name" value="Znf_RING/FYVE/PHD"/>
</dbReference>
<dbReference type="Pfam" id="PF13639">
    <property type="entry name" value="zf-RING_2"/>
    <property type="match status" value="1"/>
</dbReference>
<dbReference type="PROSITE" id="PS50089">
    <property type="entry name" value="ZF_RING_2"/>
    <property type="match status" value="1"/>
</dbReference>
<dbReference type="InterPro" id="IPR001841">
    <property type="entry name" value="Znf_RING"/>
</dbReference>
<dbReference type="CDD" id="cd16454">
    <property type="entry name" value="RING-H2_PA-TM-RING"/>
    <property type="match status" value="1"/>
</dbReference>
<keyword evidence="3" id="KW-0472">Membrane</keyword>
<protein>
    <recommendedName>
        <fullName evidence="4">RING-type domain-containing protein</fullName>
    </recommendedName>
</protein>
<feature type="compositionally biased region" description="Polar residues" evidence="2">
    <location>
        <begin position="285"/>
        <end position="311"/>
    </location>
</feature>
<feature type="domain" description="RING-type" evidence="4">
    <location>
        <begin position="193"/>
        <end position="235"/>
    </location>
</feature>
<dbReference type="PANTHER" id="PTHR22765">
    <property type="entry name" value="RING FINGER AND PROTEASE ASSOCIATED DOMAIN-CONTAINING"/>
    <property type="match status" value="1"/>
</dbReference>
<dbReference type="AlphaFoldDB" id="A0A0J9XC10"/>
<feature type="region of interest" description="Disordered" evidence="2">
    <location>
        <begin position="1"/>
        <end position="25"/>
    </location>
</feature>
<dbReference type="STRING" id="1173061.A0A0J9XC10"/>
<sequence>MTTLVARQEASFTPTPTPSSTSSGGGGSTTPSLFFIALGIGVVFINLWLIIGIKYCCRHRRRRFDSNYNNSRYNEELQAISFYAGRVPRRRREKKLITLEELNEMFPVQKYKEWRSNREENGLSTEGGISSAAAHQLTTSGTSHEDEDMAATTVEVGQSANAVPNSTTKAEDDKKNEVFETTRDMPDMSGDLCAICIDNLEPNDEVRALACHHVFHSDCVTPWLTTRRALCPLCKMDFYKQDQSTNNDHADEISPPQPVALADRDTPQLMYPWEVFVRAPRSDRSQSQLPQAYQSDVSPESTQQGPLSNLTFWRRNRSTNPGAGGAPTANNDNNV</sequence>
<dbReference type="Gene3D" id="3.30.40.10">
    <property type="entry name" value="Zinc/RING finger domain, C3HC4 (zinc finger)"/>
    <property type="match status" value="1"/>
</dbReference>
<keyword evidence="3" id="KW-0812">Transmembrane</keyword>
<keyword evidence="1" id="KW-0479">Metal-binding</keyword>
<evidence type="ECO:0000313" key="6">
    <source>
        <dbReference type="Proteomes" id="UP000242525"/>
    </source>
</evidence>
<dbReference type="EMBL" id="CCBN010000009">
    <property type="protein sequence ID" value="CDO54831.1"/>
    <property type="molecule type" value="Genomic_DNA"/>
</dbReference>
<feature type="region of interest" description="Disordered" evidence="2">
    <location>
        <begin position="244"/>
        <end position="265"/>
    </location>
</feature>
<evidence type="ECO:0000256" key="2">
    <source>
        <dbReference type="SAM" id="MobiDB-lite"/>
    </source>
</evidence>
<dbReference type="InterPro" id="IPR051826">
    <property type="entry name" value="E3_ubiquitin-ligase_domain"/>
</dbReference>
<evidence type="ECO:0000256" key="1">
    <source>
        <dbReference type="PROSITE-ProRule" id="PRU00175"/>
    </source>
</evidence>
<keyword evidence="6" id="KW-1185">Reference proteome</keyword>
<dbReference type="SMART" id="SM00184">
    <property type="entry name" value="RING"/>
    <property type="match status" value="1"/>
</dbReference>
<evidence type="ECO:0000256" key="3">
    <source>
        <dbReference type="SAM" id="Phobius"/>
    </source>
</evidence>
<feature type="region of interest" description="Disordered" evidence="2">
    <location>
        <begin position="281"/>
        <end position="335"/>
    </location>
</feature>
<dbReference type="PANTHER" id="PTHR22765:SF416">
    <property type="entry name" value="E3 UBIQUITIN-PROTEIN LIGASE GODZILLA"/>
    <property type="match status" value="1"/>
</dbReference>
<proteinExistence type="predicted"/>
<dbReference type="GO" id="GO:0005737">
    <property type="term" value="C:cytoplasm"/>
    <property type="evidence" value="ECO:0007669"/>
    <property type="project" value="TreeGrafter"/>
</dbReference>
<feature type="transmembrane region" description="Helical" evidence="3">
    <location>
        <begin position="33"/>
        <end position="53"/>
    </location>
</feature>
<accession>A0A0J9XC10</accession>
<dbReference type="GO" id="GO:0008270">
    <property type="term" value="F:zinc ion binding"/>
    <property type="evidence" value="ECO:0007669"/>
    <property type="project" value="UniProtKB-KW"/>
</dbReference>
<evidence type="ECO:0000313" key="5">
    <source>
        <dbReference type="EMBL" id="CDO54831.1"/>
    </source>
</evidence>
<evidence type="ECO:0000259" key="4">
    <source>
        <dbReference type="PROSITE" id="PS50089"/>
    </source>
</evidence>
<name>A0A0J9XC10_GEOCN</name>
<gene>
    <name evidence="5" type="ORF">BN980_GECA09s00065g</name>
</gene>
<organism evidence="5 6">
    <name type="scientific">Geotrichum candidum</name>
    <name type="common">Oospora lactis</name>
    <name type="synonym">Dipodascus geotrichum</name>
    <dbReference type="NCBI Taxonomy" id="1173061"/>
    <lineage>
        <taxon>Eukaryota</taxon>
        <taxon>Fungi</taxon>
        <taxon>Dikarya</taxon>
        <taxon>Ascomycota</taxon>
        <taxon>Saccharomycotina</taxon>
        <taxon>Dipodascomycetes</taxon>
        <taxon>Dipodascales</taxon>
        <taxon>Dipodascaceae</taxon>
        <taxon>Geotrichum</taxon>
    </lineage>
</organism>